<proteinExistence type="predicted"/>
<evidence type="ECO:0000256" key="1">
    <source>
        <dbReference type="SAM" id="MobiDB-lite"/>
    </source>
</evidence>
<dbReference type="Proteomes" id="UP000183376">
    <property type="component" value="Chromosome I"/>
</dbReference>
<gene>
    <name evidence="2" type="ORF">SAMN04489726_1037</name>
</gene>
<organism evidence="2 3">
    <name type="scientific">Allokutzneria albata</name>
    <name type="common">Kibdelosporangium albatum</name>
    <dbReference type="NCBI Taxonomy" id="211114"/>
    <lineage>
        <taxon>Bacteria</taxon>
        <taxon>Bacillati</taxon>
        <taxon>Actinomycetota</taxon>
        <taxon>Actinomycetes</taxon>
        <taxon>Pseudonocardiales</taxon>
        <taxon>Pseudonocardiaceae</taxon>
        <taxon>Allokutzneria</taxon>
    </lineage>
</organism>
<evidence type="ECO:0000313" key="3">
    <source>
        <dbReference type="Proteomes" id="UP000183376"/>
    </source>
</evidence>
<dbReference type="AlphaFoldDB" id="A0A1G9SBE2"/>
<evidence type="ECO:0000313" key="2">
    <source>
        <dbReference type="EMBL" id="SDM32712.1"/>
    </source>
</evidence>
<keyword evidence="3" id="KW-1185">Reference proteome</keyword>
<protein>
    <submittedName>
        <fullName evidence="2">Uncharacterized protein</fullName>
    </submittedName>
</protein>
<sequence length="34" mass="3484">MAPSARLLPLPGVGHDVPHKGQAGIAKEILTHTA</sequence>
<dbReference type="EMBL" id="LT629701">
    <property type="protein sequence ID" value="SDM32712.1"/>
    <property type="molecule type" value="Genomic_DNA"/>
</dbReference>
<accession>A0A1G9SBE2</accession>
<feature type="region of interest" description="Disordered" evidence="1">
    <location>
        <begin position="1"/>
        <end position="20"/>
    </location>
</feature>
<name>A0A1G9SBE2_ALLAB</name>
<reference evidence="2 3" key="1">
    <citation type="submission" date="2016-10" db="EMBL/GenBank/DDBJ databases">
        <authorList>
            <person name="de Groot N.N."/>
        </authorList>
    </citation>
    <scope>NUCLEOTIDE SEQUENCE [LARGE SCALE GENOMIC DNA]</scope>
    <source>
        <strain evidence="2 3">DSM 44149</strain>
    </source>
</reference>